<sequence>MEGGQKGGMRFEAAWVIEEDGGRWHLVGGLLESGMGRAWRRSGGWSRADLR</sequence>
<evidence type="ECO:0000313" key="2">
    <source>
        <dbReference type="Proteomes" id="UP001140949"/>
    </source>
</evidence>
<keyword evidence="1" id="KW-0675">Receptor</keyword>
<reference evidence="1" key="2">
    <citation type="submission" date="2023-04" db="EMBL/GenBank/DDBJ databases">
        <authorList>
            <person name="Bruccoleri R.E."/>
            <person name="Oakeley E.J."/>
            <person name="Faust A.-M."/>
            <person name="Dessus-Babus S."/>
            <person name="Altorfer M."/>
            <person name="Burckhardt D."/>
            <person name="Oertli M."/>
            <person name="Naumann U."/>
            <person name="Petersen F."/>
            <person name="Wong J."/>
        </authorList>
    </citation>
    <scope>NUCLEOTIDE SEQUENCE</scope>
    <source>
        <strain evidence="1">GSM-AAB239-AS_SAM_17_03QT</strain>
        <tissue evidence="1">Leaf</tissue>
    </source>
</reference>
<dbReference type="EMBL" id="JANAVB010033019">
    <property type="protein sequence ID" value="KAJ6809265.1"/>
    <property type="molecule type" value="Genomic_DNA"/>
</dbReference>
<proteinExistence type="predicted"/>
<name>A0AAX6EZV9_IRIPA</name>
<protein>
    <submittedName>
        <fullName evidence="1">Proline-rich receptor-like protein kinase PERK3</fullName>
    </submittedName>
</protein>
<comment type="caution">
    <text evidence="1">The sequence shown here is derived from an EMBL/GenBank/DDBJ whole genome shotgun (WGS) entry which is preliminary data.</text>
</comment>
<keyword evidence="1" id="KW-0418">Kinase</keyword>
<accession>A0AAX6EZV9</accession>
<keyword evidence="1" id="KW-0808">Transferase</keyword>
<reference evidence="1" key="1">
    <citation type="journal article" date="2023" name="GigaByte">
        <title>Genome assembly of the bearded iris, Iris pallida Lam.</title>
        <authorList>
            <person name="Bruccoleri R.E."/>
            <person name="Oakeley E.J."/>
            <person name="Faust A.M.E."/>
            <person name="Altorfer M."/>
            <person name="Dessus-Babus S."/>
            <person name="Burckhardt D."/>
            <person name="Oertli M."/>
            <person name="Naumann U."/>
            <person name="Petersen F."/>
            <person name="Wong J."/>
        </authorList>
    </citation>
    <scope>NUCLEOTIDE SEQUENCE</scope>
    <source>
        <strain evidence="1">GSM-AAB239-AS_SAM_17_03QT</strain>
    </source>
</reference>
<keyword evidence="2" id="KW-1185">Reference proteome</keyword>
<dbReference type="Proteomes" id="UP001140949">
    <property type="component" value="Unassembled WGS sequence"/>
</dbReference>
<dbReference type="AlphaFoldDB" id="A0AAX6EZV9"/>
<evidence type="ECO:0000313" key="1">
    <source>
        <dbReference type="EMBL" id="KAJ6809265.1"/>
    </source>
</evidence>
<organism evidence="1 2">
    <name type="scientific">Iris pallida</name>
    <name type="common">Sweet iris</name>
    <dbReference type="NCBI Taxonomy" id="29817"/>
    <lineage>
        <taxon>Eukaryota</taxon>
        <taxon>Viridiplantae</taxon>
        <taxon>Streptophyta</taxon>
        <taxon>Embryophyta</taxon>
        <taxon>Tracheophyta</taxon>
        <taxon>Spermatophyta</taxon>
        <taxon>Magnoliopsida</taxon>
        <taxon>Liliopsida</taxon>
        <taxon>Asparagales</taxon>
        <taxon>Iridaceae</taxon>
        <taxon>Iridoideae</taxon>
        <taxon>Irideae</taxon>
        <taxon>Iris</taxon>
    </lineage>
</organism>
<gene>
    <name evidence="1" type="ORF">M6B38_161085</name>
</gene>
<dbReference type="GO" id="GO:0016301">
    <property type="term" value="F:kinase activity"/>
    <property type="evidence" value="ECO:0007669"/>
    <property type="project" value="UniProtKB-KW"/>
</dbReference>